<dbReference type="VEuPathDB" id="VectorBase:CQUJHB011329"/>
<gene>
    <name evidence="5" type="primary">6049528</name>
    <name evidence="4" type="ORF">CpipJ_CPIJ015717</name>
</gene>
<keyword evidence="6" id="KW-1185">Reference proteome</keyword>
<evidence type="ECO:0000313" key="6">
    <source>
        <dbReference type="Proteomes" id="UP000002320"/>
    </source>
</evidence>
<sequence>MDQDIMQAILQSMEPGASTNPLLLEECNQVSLLHKAIKLQHEKKFEIVQFLIESSLVECDQRDADGKTATEVVLTQLGDRELAKAMVSAELVNLSDERSFYVMIRRGSVPVYKLFLECKSFDGEQIFRRVSNAMIELNTRRVPITMEMEVFVQYQLTRFAHNNLYGDVGGVKDPNEWRTHFAVIEEHWQALKKKFGDRNYANVDNEFLFRIKAIHNHLFFVKDKRFLKHLPVMEATFCLAILVSIFECGTEYELFKFLINKINMMQYLETVCRQLKLVKAYLDKLNEHMNTLVSAVPKDEVPSKEQLYETWTSMNTSVNLQENIINRLISGLKKKVDPNIFVSEIIASEISQVSVNVSSRDGSVLHNLKRNYFRAKQLYSIQKCLFHIEGIAECRKCNDSNYLTVPAVKRLIQVIGESIKSTKNSPNVPKVVGKILNTMLTALFPDTNKYFREFFSHKYPLAKRFLSNSTEANLFHAIATHSEYTGMIFAIIFICTLLNRKTGVIDVLRKSLLRNWHFNFLDIKDACLAKASISKIHRIIDWNLSLSEQKEVYQIIYNQWMDNHVTLSSLHPRNTKLLNMDGTVLSGVLANIERKLVAIKDEECIENTRGILVKLGVSNPTKEMVEHFHKQLLKYYEDIFFIDNKFMAIRKFFKSNKLPPNEEELKMMRSRDQQELQDIFNKRVEAIRTILNGAGILSIEDLSTKVRSIPNHVLMALELYQLELCEMLITVGYYGDNFQLLKHRIPLIYGRNYRNFLAHDSLSYNVLTDSSRVKIAVNALVFIKSNMRLFKQNVKPKSNEFTFPSETVVLSWTLEQVSLVESIQSDGWNSIKSTDLFGRHCGTVGTVQPLSSDMTSIEFANPNLESFQKLLAFFAAKISENTSKITTLGYRVWYALQLENYEEAFNLFKQSQPVRNSKLPQEFFSWDLIVDYLLTEMSDWDERDALGRTVLHRLIQAGNRERVSLLLEIMPDIDVNAADRKERTPLDYAIDYGCSECVQLLLSRNAAVSSTNQQSGIVFHMNDSLVRLFAGFSEELLTSQAYVNTAVRSNNLTALKFLIDKFYNDSHKNLRAEHLNSSLGLAAYLNHYSIVEYLSSIPDVNYFSDEFKMNGNFALHHAINRNHKKVVKLLLDMGASPNWINVHSKQNLNTAFQLAVNINNQKMIKMMQNIDQYLYLSNTNLKHPVQCAMQHNSPKLVRCLGKFGFSLLNTGRILQNAIQRDNTTMIDAILRELDLASVSNKSLADPVLRDVGELLTRWKTMAYLEEPNGNPGRETSIAIAVLKGNLTLLTTLVDRCVAVRSFGDSYLHSITVYKNRKQINSYFCEDILEKRFLLSECDKLLSTLKKCSNQKCVGSTIQITFRNESDEFNVNGTFRVFMDSDLFSKIMPVTIRESFENDLDKANLSETCFKLILDHLKNLNCNIYGSFQKHFFIICGESAYLLQTVDSQQTFPLKALVNFGSSDGETPLHNCYGADRLDIVRLLIFHGGNPLAINTVGQTPLHLTLTDKDVEKAMYLLKLCVDQDLRSPDGTPAAELPNGLGFRPLHLAAMTCKLEAVRFLIDHCNVDLRAKDAIERVPVIYALAGPHMAILKLLLERDPAAINIPDNRGQTAVHYSAVRCNVDVIEMMLPYGVDLFLLDKNGANPVQVAMESKSLEWLKVVFDYARSQKIVGLLKHMGEEVFPLAGRQATANTFERVSSCWQMLCHFSATLDGV</sequence>
<keyword evidence="1" id="KW-0677">Repeat</keyword>
<dbReference type="EMBL" id="DS232533">
    <property type="protein sequence ID" value="EDS43114.1"/>
    <property type="molecule type" value="Genomic_DNA"/>
</dbReference>
<dbReference type="InParanoid" id="B0X9E5"/>
<dbReference type="VEuPathDB" id="VectorBase:CPIJ015717"/>
<dbReference type="OMA" id="NAFVFAN"/>
<evidence type="ECO:0000256" key="1">
    <source>
        <dbReference type="ARBA" id="ARBA00022737"/>
    </source>
</evidence>
<proteinExistence type="predicted"/>
<dbReference type="SUPFAM" id="SSF48403">
    <property type="entry name" value="Ankyrin repeat"/>
    <property type="match status" value="2"/>
</dbReference>
<protein>
    <recommendedName>
        <fullName evidence="7">Ion channel nompc</fullName>
    </recommendedName>
</protein>
<dbReference type="InterPro" id="IPR002110">
    <property type="entry name" value="Ankyrin_rpt"/>
</dbReference>
<feature type="repeat" description="ANK" evidence="3">
    <location>
        <begin position="1608"/>
        <end position="1640"/>
    </location>
</feature>
<evidence type="ECO:0000313" key="4">
    <source>
        <dbReference type="EMBL" id="EDS43114.1"/>
    </source>
</evidence>
<dbReference type="PANTHER" id="PTHR24198">
    <property type="entry name" value="ANKYRIN REPEAT AND PROTEIN KINASE DOMAIN-CONTAINING PROTEIN"/>
    <property type="match status" value="1"/>
</dbReference>
<dbReference type="EnsemblMetazoa" id="CPIJ015717-RA">
    <property type="protein sequence ID" value="CPIJ015717-PA"/>
    <property type="gene ID" value="CPIJ015717"/>
</dbReference>
<keyword evidence="2 3" id="KW-0040">ANK repeat</keyword>
<evidence type="ECO:0008006" key="7">
    <source>
        <dbReference type="Google" id="ProtNLM"/>
    </source>
</evidence>
<dbReference type="PROSITE" id="PS50297">
    <property type="entry name" value="ANK_REP_REGION"/>
    <property type="match status" value="3"/>
</dbReference>
<reference evidence="5" key="2">
    <citation type="submission" date="2021-02" db="UniProtKB">
        <authorList>
            <consortium name="EnsemblMetazoa"/>
        </authorList>
    </citation>
    <scope>IDENTIFICATION</scope>
    <source>
        <strain evidence="5">JHB</strain>
    </source>
</reference>
<dbReference type="Proteomes" id="UP000002320">
    <property type="component" value="Unassembled WGS sequence"/>
</dbReference>
<evidence type="ECO:0000313" key="5">
    <source>
        <dbReference type="EnsemblMetazoa" id="CPIJ015717-PA"/>
    </source>
</evidence>
<feature type="repeat" description="ANK" evidence="3">
    <location>
        <begin position="981"/>
        <end position="1013"/>
    </location>
</feature>
<feature type="repeat" description="ANK" evidence="3">
    <location>
        <begin position="1463"/>
        <end position="1495"/>
    </location>
</feature>
<evidence type="ECO:0000256" key="3">
    <source>
        <dbReference type="PROSITE-ProRule" id="PRU00023"/>
    </source>
</evidence>
<organism>
    <name type="scientific">Culex quinquefasciatus</name>
    <name type="common">Southern house mosquito</name>
    <name type="synonym">Culex pungens</name>
    <dbReference type="NCBI Taxonomy" id="7176"/>
    <lineage>
        <taxon>Eukaryota</taxon>
        <taxon>Metazoa</taxon>
        <taxon>Ecdysozoa</taxon>
        <taxon>Arthropoda</taxon>
        <taxon>Hexapoda</taxon>
        <taxon>Insecta</taxon>
        <taxon>Pterygota</taxon>
        <taxon>Neoptera</taxon>
        <taxon>Endopterygota</taxon>
        <taxon>Diptera</taxon>
        <taxon>Nematocera</taxon>
        <taxon>Culicoidea</taxon>
        <taxon>Culicidae</taxon>
        <taxon>Culicinae</taxon>
        <taxon>Culicini</taxon>
        <taxon>Culex</taxon>
        <taxon>Culex</taxon>
    </lineage>
</organism>
<name>B0X9E5_CULQU</name>
<dbReference type="STRING" id="7176.B0X9E5"/>
<dbReference type="VEuPathDB" id="VectorBase:CQUJHB015307"/>
<dbReference type="Gene3D" id="1.25.40.20">
    <property type="entry name" value="Ankyrin repeat-containing domain"/>
    <property type="match status" value="4"/>
</dbReference>
<dbReference type="KEGG" id="cqu:CpipJ_CPIJ015717"/>
<dbReference type="eggNOG" id="KOG2319">
    <property type="taxonomic scope" value="Eukaryota"/>
</dbReference>
<dbReference type="HOGENOM" id="CLU_235412_0_0_1"/>
<dbReference type="PANTHER" id="PTHR24198:SF165">
    <property type="entry name" value="ANKYRIN REPEAT-CONTAINING PROTEIN-RELATED"/>
    <property type="match status" value="1"/>
</dbReference>
<dbReference type="OrthoDB" id="7729168at2759"/>
<reference evidence="4" key="1">
    <citation type="submission" date="2007-03" db="EMBL/GenBank/DDBJ databases">
        <title>Annotation of Culex pipiens quinquefasciatus.</title>
        <authorList>
            <consortium name="The Broad Institute Genome Sequencing Platform"/>
            <person name="Atkinson P.W."/>
            <person name="Hemingway J."/>
            <person name="Christensen B.M."/>
            <person name="Higgs S."/>
            <person name="Kodira C."/>
            <person name="Hannick L."/>
            <person name="Megy K."/>
            <person name="O'Leary S."/>
            <person name="Pearson M."/>
            <person name="Haas B.J."/>
            <person name="Mauceli E."/>
            <person name="Wortman J.R."/>
            <person name="Lee N.H."/>
            <person name="Guigo R."/>
            <person name="Stanke M."/>
            <person name="Alvarado L."/>
            <person name="Amedeo P."/>
            <person name="Antoine C.H."/>
            <person name="Arensburger P."/>
            <person name="Bidwell S.L."/>
            <person name="Crawford M."/>
            <person name="Camaro F."/>
            <person name="Devon K."/>
            <person name="Engels R."/>
            <person name="Hammond M."/>
            <person name="Howarth C."/>
            <person name="Koehrsen M."/>
            <person name="Lawson D."/>
            <person name="Montgomery P."/>
            <person name="Nene V."/>
            <person name="Nusbaum C."/>
            <person name="Puiu D."/>
            <person name="Romero-Severson J."/>
            <person name="Severson D.W."/>
            <person name="Shumway M."/>
            <person name="Sisk P."/>
            <person name="Stolte C."/>
            <person name="Zeng Q."/>
            <person name="Eisenstadt E."/>
            <person name="Fraser-Liggett C."/>
            <person name="Strausberg R."/>
            <person name="Galagan J."/>
            <person name="Birren B."/>
            <person name="Collins F.H."/>
        </authorList>
    </citation>
    <scope>NUCLEOTIDE SEQUENCE [LARGE SCALE GENOMIC DNA]</scope>
    <source>
        <strain evidence="4">JHB</strain>
    </source>
</reference>
<evidence type="ECO:0000256" key="2">
    <source>
        <dbReference type="ARBA" id="ARBA00023043"/>
    </source>
</evidence>
<dbReference type="InterPro" id="IPR036770">
    <property type="entry name" value="Ankyrin_rpt-contain_sf"/>
</dbReference>
<dbReference type="eggNOG" id="KOG0504">
    <property type="taxonomic scope" value="Eukaryota"/>
</dbReference>
<dbReference type="SMART" id="SM00248">
    <property type="entry name" value="ANK"/>
    <property type="match status" value="14"/>
</dbReference>
<dbReference type="Pfam" id="PF12796">
    <property type="entry name" value="Ank_2"/>
    <property type="match status" value="4"/>
</dbReference>
<accession>B0X9E5</accession>
<feature type="repeat" description="ANK" evidence="3">
    <location>
        <begin position="1110"/>
        <end position="1142"/>
    </location>
</feature>
<dbReference type="PROSITE" id="PS50088">
    <property type="entry name" value="ANK_REPEAT"/>
    <property type="match status" value="4"/>
</dbReference>